<name>A0A1B7LDE3_9FIRM</name>
<dbReference type="PANTHER" id="PTHR21525">
    <property type="entry name" value="MOTILE SPERM PROTEIN"/>
    <property type="match status" value="1"/>
</dbReference>
<comment type="caution">
    <text evidence="1">The sequence shown here is derived from an EMBL/GenBank/DDBJ whole genome shotgun (WGS) entry which is preliminary data.</text>
</comment>
<proteinExistence type="predicted"/>
<protein>
    <recommendedName>
        <fullName evidence="3">Phage tail tape measure protein</fullName>
    </recommendedName>
</protein>
<dbReference type="AlphaFoldDB" id="A0A1B7LDE3"/>
<gene>
    <name evidence="1" type="ORF">A6M21_11900</name>
</gene>
<accession>A0A1B7LDE3</accession>
<evidence type="ECO:0000313" key="1">
    <source>
        <dbReference type="EMBL" id="OAT81107.1"/>
    </source>
</evidence>
<dbReference type="OrthoDB" id="1677957at2"/>
<dbReference type="EMBL" id="LYVF01000168">
    <property type="protein sequence ID" value="OAT81107.1"/>
    <property type="molecule type" value="Genomic_DNA"/>
</dbReference>
<dbReference type="PANTHER" id="PTHR21525:SF9">
    <property type="entry name" value="CHANNEL_COLICIN DOMAIN-CONTAINING PROTEIN"/>
    <property type="match status" value="1"/>
</dbReference>
<dbReference type="Proteomes" id="UP000078532">
    <property type="component" value="Unassembled WGS sequence"/>
</dbReference>
<evidence type="ECO:0000313" key="2">
    <source>
        <dbReference type="Proteomes" id="UP000078532"/>
    </source>
</evidence>
<organism evidence="1 2">
    <name type="scientific">Desulfotomaculum copahuensis</name>
    <dbReference type="NCBI Taxonomy" id="1838280"/>
    <lineage>
        <taxon>Bacteria</taxon>
        <taxon>Bacillati</taxon>
        <taxon>Bacillota</taxon>
        <taxon>Clostridia</taxon>
        <taxon>Eubacteriales</taxon>
        <taxon>Desulfotomaculaceae</taxon>
        <taxon>Desulfotomaculum</taxon>
    </lineage>
</organism>
<evidence type="ECO:0008006" key="3">
    <source>
        <dbReference type="Google" id="ProtNLM"/>
    </source>
</evidence>
<keyword evidence="2" id="KW-1185">Reference proteome</keyword>
<dbReference type="STRING" id="1838280.A6M21_11900"/>
<sequence>MAESNYRISLVLQLHDRMTAALNKIDSAARKVENRTKRLDRVIVSPTVRLIDRASHTIVRIGSGLHSLSSRTWNMTIRARDIASGVIGRIKNSLFSLQGMAAVALGALGAGKLWDATAGAAMIWETQAVSMEHWLKGNKDLAREVTGWLERFAAATPFEMQDLFPSMTRAIGISEGDVKMAERMVKLAADMAGLTPGKTVQDAMEALADAQMGEFERLKEFQMKMTQEEYKKLGGFVGFLEEAERRFAGGAEKLSQTALGRLSTITDTVKTFFRQAGIGILESMKPRLDRVTEWFGKNEDTVERWKTSLVRFGREGAEQVFSFFERAFARLGRILDDPKFQKMDFWGKVKFIIDDISAGIKDWLDSGGRDKIVAVGREIGGFLFSGIKMGVTEALKGLGKLNIEAIRKPTAENIGSAALADVLAISAGSALLGPVFRAGKWIGGIGKRAITALGGGAGAGVAAASAGAAAETAATATAATKGINIGQILRDLFVNPASKRALEPLKRTVIPGTPEQVFHYRGFLPGGPTVEAFRIPGTAAKTVGGGWAPLRYIGQFGKVGDFLSRWALPITLATGAAEVALARPEERLQTGMKVGGRIAGGLAGASLGAKAGAAIGTFFGPGIGTAIGGAIGGLGGGILGAFGGEAIMQRLSGMLDMVDFSSLKEKAISWIKELPGEVAEHIGYIAGYAVEKLSQLPGVFSEWSQQAKDSAIQWIMGLPDQIAGFVESIPGRVSAAIESVKDAFLSLGKAIPEAIVGGFNWAKERIGAAGQWIIDKAMAGVEAAKSLGKRLVEGFEAGRQAAKEPVTAHALGGILTRPHLGLVAEAGPEAVIPLSARLRPRALELWRETGRRLGVQQFEFGGFTAPVAVAGGGISAPTVNLNFDLAGLVGQITVQGRDDLEQAADQIAAVIAAKLKAIFYNLPG</sequence>
<dbReference type="RefSeq" id="WP_066669134.1">
    <property type="nucleotide sequence ID" value="NZ_LYVF01000168.1"/>
</dbReference>
<reference evidence="1 2" key="1">
    <citation type="submission" date="2016-04" db="EMBL/GenBank/DDBJ databases">
        <authorList>
            <person name="Evans L.H."/>
            <person name="Alamgir A."/>
            <person name="Owens N."/>
            <person name="Weber N.D."/>
            <person name="Virtaneva K."/>
            <person name="Barbian K."/>
            <person name="Babar A."/>
            <person name="Rosenke K."/>
        </authorList>
    </citation>
    <scope>NUCLEOTIDE SEQUENCE [LARGE SCALE GENOMIC DNA]</scope>
    <source>
        <strain evidence="1 2">LMa1</strain>
    </source>
</reference>